<feature type="compositionally biased region" description="Polar residues" evidence="4">
    <location>
        <begin position="73"/>
        <end position="87"/>
    </location>
</feature>
<dbReference type="Gene3D" id="2.130.10.10">
    <property type="entry name" value="YVTN repeat-like/Quinoprotein amine dehydrogenase"/>
    <property type="match status" value="1"/>
</dbReference>
<feature type="region of interest" description="Disordered" evidence="4">
    <location>
        <begin position="1"/>
        <end position="144"/>
    </location>
</feature>
<proteinExistence type="predicted"/>
<keyword evidence="7" id="KW-1185">Reference proteome</keyword>
<protein>
    <recommendedName>
        <fullName evidence="9">DDB1- and CUL4-associated factor 8</fullName>
    </recommendedName>
</protein>
<evidence type="ECO:0000256" key="1">
    <source>
        <dbReference type="ARBA" id="ARBA00022574"/>
    </source>
</evidence>
<dbReference type="EMBL" id="CADEBD010000299">
    <property type="protein sequence ID" value="CAB3235228.1"/>
    <property type="molecule type" value="Genomic_DNA"/>
</dbReference>
<dbReference type="SUPFAM" id="SSF50978">
    <property type="entry name" value="WD40 repeat-like"/>
    <property type="match status" value="1"/>
</dbReference>
<comment type="caution">
    <text evidence="5">The sequence shown here is derived from an EMBL/GenBank/DDBJ whole genome shotgun (WGS) entry which is preliminary data.</text>
</comment>
<dbReference type="GO" id="GO:0080008">
    <property type="term" value="C:Cul4-RING E3 ubiquitin ligase complex"/>
    <property type="evidence" value="ECO:0007669"/>
    <property type="project" value="TreeGrafter"/>
</dbReference>
<dbReference type="Proteomes" id="UP000494256">
    <property type="component" value="Unassembled WGS sequence"/>
</dbReference>
<keyword evidence="2" id="KW-0677">Repeat</keyword>
<dbReference type="OrthoDB" id="4869960at2759"/>
<dbReference type="GO" id="GO:0005737">
    <property type="term" value="C:cytoplasm"/>
    <property type="evidence" value="ECO:0007669"/>
    <property type="project" value="TreeGrafter"/>
</dbReference>
<keyword evidence="1 3" id="KW-0853">WD repeat</keyword>
<sequence length="699" mass="77893">MEDNSSSDDEIKDSPASPKLGGKKLKLNDGSSQDSFQETVMSSKKDENVDSGVSADKSESTSSDDRVAGASEGPSNEVVNAAPSGSNVRAILLNIRRPKCTRLYRKRKTPDRDSDSSRDSDDLSAEENAPAARSIENSASEDENDGLRRLAGLAHFLNPDMDCSMSHSSTSSNDTTSSSSDTNDSYESDNMIDMPSGDTDTDDENPLSRSNEDDENEENKGKPPGVLLKTRPNHSYLMLREIMNREMGLTFPSGKTTKEDVMFERRFYGSLHAIYRMKKLHHLNKHRGCVNSINFHPEGHLLASGSDDTNVVVWDWARNTAIQTIKTGHKSNVFQSKFLHLNAKSQLNIVTCARDGQVRLLQCHPSGGAAVSRRRLASHSRAAHKLHVCASEPHLVISAGEDGLVMQCDVRAEHVSRLFQVKERGLPVALYSVSGHPLEPRELVVAGRDRFVRLYDRRKSTRPLAMYCPAFFNDPNATTDDTVNAKKRLRTSNMHLTCAVYNHDGTEILGSYNDEDIYLFDTKNDVYDKDNTNELKEGFTHRYSGHRNSATFKGVAFFGPKSEFVVSGSDCSYIYIWDKKTEAIVQWLQGDMNGVVNCIEAHPRSPVLATSGLDKDVKIWVPRSQNDPTYEGLERVVRDNNTSQLRSPLFNDFLPTLYSAWRGENRLFSDDDNVNLSDENVPFSYGSNIEFDGNVCTTI</sequence>
<feature type="compositionally biased region" description="Basic residues" evidence="4">
    <location>
        <begin position="96"/>
        <end position="109"/>
    </location>
</feature>
<feature type="compositionally biased region" description="Polar residues" evidence="4">
    <location>
        <begin position="29"/>
        <end position="42"/>
    </location>
</feature>
<evidence type="ECO:0000256" key="2">
    <source>
        <dbReference type="ARBA" id="ARBA00022737"/>
    </source>
</evidence>
<name>A0A8S0ZPY5_ARCPL</name>
<feature type="repeat" description="WD" evidence="3">
    <location>
        <begin position="283"/>
        <end position="324"/>
    </location>
</feature>
<evidence type="ECO:0000256" key="4">
    <source>
        <dbReference type="SAM" id="MobiDB-lite"/>
    </source>
</evidence>
<dbReference type="InterPro" id="IPR015943">
    <property type="entry name" value="WD40/YVTN_repeat-like_dom_sf"/>
</dbReference>
<feature type="region of interest" description="Disordered" evidence="4">
    <location>
        <begin position="164"/>
        <end position="230"/>
    </location>
</feature>
<evidence type="ECO:0000256" key="3">
    <source>
        <dbReference type="PROSITE-ProRule" id="PRU00221"/>
    </source>
</evidence>
<dbReference type="PANTHER" id="PTHR15574">
    <property type="entry name" value="WD REPEAT DOMAIN-CONTAINING FAMILY"/>
    <property type="match status" value="1"/>
</dbReference>
<dbReference type="InterPro" id="IPR001680">
    <property type="entry name" value="WD40_rpt"/>
</dbReference>
<dbReference type="EMBL" id="CADEBC010000500">
    <property type="protein sequence ID" value="CAB3238754.1"/>
    <property type="molecule type" value="Genomic_DNA"/>
</dbReference>
<dbReference type="InterPro" id="IPR036322">
    <property type="entry name" value="WD40_repeat_dom_sf"/>
</dbReference>
<feature type="compositionally biased region" description="Basic and acidic residues" evidence="4">
    <location>
        <begin position="56"/>
        <end position="67"/>
    </location>
</feature>
<reference evidence="7 8" key="1">
    <citation type="submission" date="2020-04" db="EMBL/GenBank/DDBJ databases">
        <authorList>
            <person name="Wallbank WR R."/>
            <person name="Pardo Diaz C."/>
            <person name="Kozak K."/>
            <person name="Martin S."/>
            <person name="Jiggins C."/>
            <person name="Moest M."/>
            <person name="Warren A I."/>
            <person name="Byers J.R.P. K."/>
            <person name="Montejo-Kovacevich G."/>
            <person name="Yen C E."/>
        </authorList>
    </citation>
    <scope>NUCLEOTIDE SEQUENCE [LARGE SCALE GENOMIC DNA]</scope>
</reference>
<dbReference type="PANTHER" id="PTHR15574:SF21">
    <property type="entry name" value="DDB1- AND CUL4-ASSOCIATED FACTOR 8"/>
    <property type="match status" value="1"/>
</dbReference>
<feature type="compositionally biased region" description="Low complexity" evidence="4">
    <location>
        <begin position="164"/>
        <end position="189"/>
    </location>
</feature>
<dbReference type="PROSITE" id="PS50294">
    <property type="entry name" value="WD_REPEATS_REGION"/>
    <property type="match status" value="1"/>
</dbReference>
<accession>A0A8S0ZPY5</accession>
<evidence type="ECO:0000313" key="7">
    <source>
        <dbReference type="Proteomes" id="UP000494106"/>
    </source>
</evidence>
<dbReference type="Proteomes" id="UP000494106">
    <property type="component" value="Unassembled WGS sequence"/>
</dbReference>
<dbReference type="InterPro" id="IPR045151">
    <property type="entry name" value="DCAF8"/>
</dbReference>
<dbReference type="PROSITE" id="PS50082">
    <property type="entry name" value="WD_REPEATS_2"/>
    <property type="match status" value="1"/>
</dbReference>
<dbReference type="SMART" id="SM00320">
    <property type="entry name" value="WD40"/>
    <property type="match status" value="7"/>
</dbReference>
<organism evidence="5 8">
    <name type="scientific">Arctia plantaginis</name>
    <name type="common">Wood tiger moth</name>
    <name type="synonym">Phalaena plantaginis</name>
    <dbReference type="NCBI Taxonomy" id="874455"/>
    <lineage>
        <taxon>Eukaryota</taxon>
        <taxon>Metazoa</taxon>
        <taxon>Ecdysozoa</taxon>
        <taxon>Arthropoda</taxon>
        <taxon>Hexapoda</taxon>
        <taxon>Insecta</taxon>
        <taxon>Pterygota</taxon>
        <taxon>Neoptera</taxon>
        <taxon>Endopterygota</taxon>
        <taxon>Lepidoptera</taxon>
        <taxon>Glossata</taxon>
        <taxon>Ditrysia</taxon>
        <taxon>Noctuoidea</taxon>
        <taxon>Erebidae</taxon>
        <taxon>Arctiinae</taxon>
        <taxon>Arctia</taxon>
    </lineage>
</organism>
<feature type="compositionally biased region" description="Basic and acidic residues" evidence="4">
    <location>
        <begin position="110"/>
        <end position="121"/>
    </location>
</feature>
<dbReference type="Pfam" id="PF00400">
    <property type="entry name" value="WD40"/>
    <property type="match status" value="3"/>
</dbReference>
<evidence type="ECO:0008006" key="9">
    <source>
        <dbReference type="Google" id="ProtNLM"/>
    </source>
</evidence>
<gene>
    <name evidence="5" type="ORF">APLA_LOCUS6917</name>
    <name evidence="6" type="ORF">APLA_LOCUS7550</name>
</gene>
<feature type="compositionally biased region" description="Acidic residues" evidence="4">
    <location>
        <begin position="1"/>
        <end position="11"/>
    </location>
</feature>
<evidence type="ECO:0000313" key="6">
    <source>
        <dbReference type="EMBL" id="CAB3238754.1"/>
    </source>
</evidence>
<evidence type="ECO:0000313" key="5">
    <source>
        <dbReference type="EMBL" id="CAB3235228.1"/>
    </source>
</evidence>
<evidence type="ECO:0000313" key="8">
    <source>
        <dbReference type="Proteomes" id="UP000494256"/>
    </source>
</evidence>
<dbReference type="AlphaFoldDB" id="A0A8S0ZPY5"/>